<sequence length="205" mass="23079">MKCMERLQAAPLCTGLASPEKAPHRVQRLHVAQTVRLQSDIPSVEESETPAPTLSGKLLKSLGQIFDNVDRRVICYLRRWLGLPRILSSISLYGSTCKLNCQTCNAGAWLMHQLNPCAMGHIRERKRIAIYNNTEAAEKASRWLCRKIADPWERANLPGPSQLVPCSVLIPIRVERRLLQPTWSTANQSAHRITSEKVLVDSSYL</sequence>
<dbReference type="EMBL" id="CADEAL010004341">
    <property type="protein sequence ID" value="CAB1457418.1"/>
    <property type="molecule type" value="Genomic_DNA"/>
</dbReference>
<name>A0A9N7VY93_PLEPL</name>
<organism evidence="1 2">
    <name type="scientific">Pleuronectes platessa</name>
    <name type="common">European plaice</name>
    <dbReference type="NCBI Taxonomy" id="8262"/>
    <lineage>
        <taxon>Eukaryota</taxon>
        <taxon>Metazoa</taxon>
        <taxon>Chordata</taxon>
        <taxon>Craniata</taxon>
        <taxon>Vertebrata</taxon>
        <taxon>Euteleostomi</taxon>
        <taxon>Actinopterygii</taxon>
        <taxon>Neopterygii</taxon>
        <taxon>Teleostei</taxon>
        <taxon>Neoteleostei</taxon>
        <taxon>Acanthomorphata</taxon>
        <taxon>Carangaria</taxon>
        <taxon>Pleuronectiformes</taxon>
        <taxon>Pleuronectoidei</taxon>
        <taxon>Pleuronectidae</taxon>
        <taxon>Pleuronectes</taxon>
    </lineage>
</organism>
<gene>
    <name evidence="1" type="ORF">PLEPLA_LOCUS45242</name>
</gene>
<evidence type="ECO:0000313" key="2">
    <source>
        <dbReference type="Proteomes" id="UP001153269"/>
    </source>
</evidence>
<evidence type="ECO:0000313" key="1">
    <source>
        <dbReference type="EMBL" id="CAB1457418.1"/>
    </source>
</evidence>
<reference evidence="1" key="1">
    <citation type="submission" date="2020-03" db="EMBL/GenBank/DDBJ databases">
        <authorList>
            <person name="Weist P."/>
        </authorList>
    </citation>
    <scope>NUCLEOTIDE SEQUENCE</scope>
</reference>
<accession>A0A9N7VY93</accession>
<proteinExistence type="predicted"/>
<comment type="caution">
    <text evidence="1">The sequence shown here is derived from an EMBL/GenBank/DDBJ whole genome shotgun (WGS) entry which is preliminary data.</text>
</comment>
<protein>
    <submittedName>
        <fullName evidence="1">Uncharacterized protein</fullName>
    </submittedName>
</protein>
<dbReference type="AlphaFoldDB" id="A0A9N7VY93"/>
<keyword evidence="2" id="KW-1185">Reference proteome</keyword>
<dbReference type="Proteomes" id="UP001153269">
    <property type="component" value="Unassembled WGS sequence"/>
</dbReference>